<dbReference type="RefSeq" id="WP_377025788.1">
    <property type="nucleotide sequence ID" value="NZ_JBHLTS010000077.1"/>
</dbReference>
<feature type="compositionally biased region" description="Low complexity" evidence="1">
    <location>
        <begin position="632"/>
        <end position="646"/>
    </location>
</feature>
<feature type="region of interest" description="Disordered" evidence="1">
    <location>
        <begin position="632"/>
        <end position="652"/>
    </location>
</feature>
<evidence type="ECO:0000256" key="1">
    <source>
        <dbReference type="SAM" id="MobiDB-lite"/>
    </source>
</evidence>
<accession>A0ABV6LF18</accession>
<organism evidence="3 4">
    <name type="scientific">Mucilaginibacter angelicae</name>
    <dbReference type="NCBI Taxonomy" id="869718"/>
    <lineage>
        <taxon>Bacteria</taxon>
        <taxon>Pseudomonadati</taxon>
        <taxon>Bacteroidota</taxon>
        <taxon>Sphingobacteriia</taxon>
        <taxon>Sphingobacteriales</taxon>
        <taxon>Sphingobacteriaceae</taxon>
        <taxon>Mucilaginibacter</taxon>
    </lineage>
</organism>
<gene>
    <name evidence="3" type="ORF">ACFFGT_27865</name>
</gene>
<evidence type="ECO:0000259" key="2">
    <source>
        <dbReference type="Pfam" id="PF13699"/>
    </source>
</evidence>
<evidence type="ECO:0000313" key="3">
    <source>
        <dbReference type="EMBL" id="MFC0518063.1"/>
    </source>
</evidence>
<reference evidence="3 4" key="1">
    <citation type="submission" date="2024-09" db="EMBL/GenBank/DDBJ databases">
        <authorList>
            <person name="Sun Q."/>
            <person name="Mori K."/>
        </authorList>
    </citation>
    <scope>NUCLEOTIDE SEQUENCE [LARGE SCALE GENOMIC DNA]</scope>
    <source>
        <strain evidence="3 4">NCAIM B.02415</strain>
    </source>
</reference>
<comment type="caution">
    <text evidence="3">The sequence shown here is derived from an EMBL/GenBank/DDBJ whole genome shotgun (WGS) entry which is preliminary data.</text>
</comment>
<dbReference type="Proteomes" id="UP001589828">
    <property type="component" value="Unassembled WGS sequence"/>
</dbReference>
<name>A0ABV6LF18_9SPHI</name>
<feature type="domain" description="eCIS core" evidence="2">
    <location>
        <begin position="49"/>
        <end position="114"/>
    </location>
</feature>
<feature type="compositionally biased region" description="Low complexity" evidence="1">
    <location>
        <begin position="10"/>
        <end position="20"/>
    </location>
</feature>
<dbReference type="Pfam" id="PF13699">
    <property type="entry name" value="eCIS_core"/>
    <property type="match status" value="1"/>
</dbReference>
<keyword evidence="4" id="KW-1185">Reference proteome</keyword>
<protein>
    <submittedName>
        <fullName evidence="3">DUF4157 domain-containing protein</fullName>
    </submittedName>
</protein>
<proteinExistence type="predicted"/>
<dbReference type="EMBL" id="JBHLTS010000077">
    <property type="protein sequence ID" value="MFC0518063.1"/>
    <property type="molecule type" value="Genomic_DNA"/>
</dbReference>
<evidence type="ECO:0000313" key="4">
    <source>
        <dbReference type="Proteomes" id="UP001589828"/>
    </source>
</evidence>
<feature type="region of interest" description="Disordered" evidence="1">
    <location>
        <begin position="1"/>
        <end position="25"/>
    </location>
</feature>
<dbReference type="InterPro" id="IPR025295">
    <property type="entry name" value="eCIS_core_dom"/>
</dbReference>
<sequence length="652" mass="71501">MDKAKVTRNQQQTSSQASAANGDKTARGYPAVTRFAQAPAPSAHDGNGLPHQLRQGVETLSGMSMADTTVHYNSTAPAQIGALAYAAGNQIHLGPGQEQHLPHEAWHVVQQKQGRVKPTLQAKGLALNDDQALETEADAMGQRAAQLKTTGVLPTSSFLPVFPSTTLIQRKIGFEFQAVDSIFFKGVDVRKEELGKHIHGKFTVEGDGGTRHGMPELELATPAVEETKQGRKDLEGIMDAIRAFLLRVKDDGFIAAVPAVEWNDDIVKKAILNKARQGFLDEPKIDQAKEDSPEEKIIKETLLKERAELFNNEVKDVPKFSIPSGAKHFHPQATVGVKFDKIADLIDYLSSAPIKTRDVVQAPPPETKQTVTGTDGGPKNEVKEVTTPIVAEEIKRDPRKTAAANIIGWGGARYQLPYQKVWKDALNEVNSFSGIKSPKVKGLAMIFLGMAKSRSTEFRKTVRKAKLLKYMMPFMLRNGFWPFFGSLTPEELEELKGFKNAYKNVLNVKVMPPKSKEEWETKIPTVKEIIEHMVARTEADDEEYEPDLLQKGDVVGHGNITNMNHDGYWKMDSIDDIGQSSDEPAGEKRRGAIIELRKLGNEVPHNKLTEFALAVFDLITLINAPDIPATDTATATETGGTPASAPSGVLTA</sequence>